<evidence type="ECO:0000256" key="1">
    <source>
        <dbReference type="SAM" id="MobiDB-lite"/>
    </source>
</evidence>
<dbReference type="AlphaFoldDB" id="A0A834YY96"/>
<keyword evidence="3" id="KW-1185">Reference proteome</keyword>
<organism evidence="2 3">
    <name type="scientific">Tetracentron sinense</name>
    <name type="common">Spur-leaf</name>
    <dbReference type="NCBI Taxonomy" id="13715"/>
    <lineage>
        <taxon>Eukaryota</taxon>
        <taxon>Viridiplantae</taxon>
        <taxon>Streptophyta</taxon>
        <taxon>Embryophyta</taxon>
        <taxon>Tracheophyta</taxon>
        <taxon>Spermatophyta</taxon>
        <taxon>Magnoliopsida</taxon>
        <taxon>Trochodendrales</taxon>
        <taxon>Trochodendraceae</taxon>
        <taxon>Tetracentron</taxon>
    </lineage>
</organism>
<protein>
    <submittedName>
        <fullName evidence="2">Uncharacterized protein</fullName>
    </submittedName>
</protein>
<feature type="region of interest" description="Disordered" evidence="1">
    <location>
        <begin position="202"/>
        <end position="226"/>
    </location>
</feature>
<feature type="compositionally biased region" description="Polar residues" evidence="1">
    <location>
        <begin position="202"/>
        <end position="212"/>
    </location>
</feature>
<proteinExistence type="predicted"/>
<dbReference type="OrthoDB" id="784654at2759"/>
<sequence>MEELRHCLLYTTLELETTRLAAQEEIKWREDQITYLKDLLTRTAAERDEAHDKCQRLLVEKFLLQHHQQTTPLSGVSSIEDDPRRGDSGAGAGAGAGAGLSSDCEESIVSSPVVDPIPATTTTIVELEGEKALPEKGKLLEAVMKAGPLLQNLLLAGPLPQWRHPPPQIDSFEIPPVAIPSLPICGTLNKKKRGLLDCEASDSSTNTKQQSEIENHSCGVGPSNLNQNQFRRKSTAGVREEVRASGKGYLVTVKVLGLKIPAMPLVCMEWVGTNDVLGGGACVGIGEDDEPGEVRGDGSIEWGMDGLGNEFGRGWVVASWIGYEVDVLGSEVGRGGLVASWIGELGGKLGCGASEGSGESVTIGLIVIGVMGGPDVGRSL</sequence>
<dbReference type="PANTHER" id="PTHR33431:SF3">
    <property type="entry name" value="ENABLED-LIKE PROTEIN (DUF1635)"/>
    <property type="match status" value="1"/>
</dbReference>
<dbReference type="EMBL" id="JABCRI010000012">
    <property type="protein sequence ID" value="KAF8396522.1"/>
    <property type="molecule type" value="Genomic_DNA"/>
</dbReference>
<gene>
    <name evidence="2" type="ORF">HHK36_018146</name>
</gene>
<name>A0A834YY96_TETSI</name>
<feature type="compositionally biased region" description="Gly residues" evidence="1">
    <location>
        <begin position="88"/>
        <end position="98"/>
    </location>
</feature>
<accession>A0A834YY96</accession>
<comment type="caution">
    <text evidence="2">The sequence shown here is derived from an EMBL/GenBank/DDBJ whole genome shotgun (WGS) entry which is preliminary data.</text>
</comment>
<dbReference type="PANTHER" id="PTHR33431">
    <property type="entry name" value="ENABLED-LIKE PROTEIN (DUF1635)"/>
    <property type="match status" value="1"/>
</dbReference>
<feature type="region of interest" description="Disordered" evidence="1">
    <location>
        <begin position="73"/>
        <end position="102"/>
    </location>
</feature>
<evidence type="ECO:0000313" key="2">
    <source>
        <dbReference type="EMBL" id="KAF8396522.1"/>
    </source>
</evidence>
<dbReference type="InterPro" id="IPR012862">
    <property type="entry name" value="DUF1635"/>
</dbReference>
<reference evidence="2 3" key="1">
    <citation type="submission" date="2020-04" db="EMBL/GenBank/DDBJ databases">
        <title>Plant Genome Project.</title>
        <authorList>
            <person name="Zhang R.-G."/>
        </authorList>
    </citation>
    <scope>NUCLEOTIDE SEQUENCE [LARGE SCALE GENOMIC DNA]</scope>
    <source>
        <strain evidence="2">YNK0</strain>
        <tissue evidence="2">Leaf</tissue>
    </source>
</reference>
<dbReference type="Pfam" id="PF07795">
    <property type="entry name" value="DUF1635"/>
    <property type="match status" value="1"/>
</dbReference>
<evidence type="ECO:0000313" key="3">
    <source>
        <dbReference type="Proteomes" id="UP000655225"/>
    </source>
</evidence>
<dbReference type="Proteomes" id="UP000655225">
    <property type="component" value="Unassembled WGS sequence"/>
</dbReference>